<dbReference type="VEuPathDB" id="VectorBase:GPPI050963"/>
<dbReference type="PANTHER" id="PTHR17972:SF0">
    <property type="entry name" value="NUCLEOLAR PROTEIN 6"/>
    <property type="match status" value="1"/>
</dbReference>
<evidence type="ECO:0000313" key="5">
    <source>
        <dbReference type="Proteomes" id="UP000092460"/>
    </source>
</evidence>
<dbReference type="STRING" id="67801.A0A1B0C736"/>
<reference evidence="4" key="2">
    <citation type="submission" date="2020-05" db="UniProtKB">
        <authorList>
            <consortium name="EnsemblMetazoa"/>
        </authorList>
    </citation>
    <scope>IDENTIFICATION</scope>
    <source>
        <strain evidence="4">IAEA</strain>
    </source>
</reference>
<reference evidence="5" key="1">
    <citation type="submission" date="2015-01" db="EMBL/GenBank/DDBJ databases">
        <authorList>
            <person name="Aksoy S."/>
            <person name="Warren W."/>
            <person name="Wilson R.K."/>
        </authorList>
    </citation>
    <scope>NUCLEOTIDE SEQUENCE [LARGE SCALE GENOMIC DNA]</scope>
    <source>
        <strain evidence="5">IAEA</strain>
    </source>
</reference>
<protein>
    <recommendedName>
        <fullName evidence="1">Nucleolar protein 6</fullName>
    </recommendedName>
</protein>
<dbReference type="InterPro" id="IPR035368">
    <property type="entry name" value="Nrap_D3"/>
</dbReference>
<dbReference type="GO" id="GO:0034456">
    <property type="term" value="C:UTP-C complex"/>
    <property type="evidence" value="ECO:0007669"/>
    <property type="project" value="TreeGrafter"/>
</dbReference>
<dbReference type="GO" id="GO:0032040">
    <property type="term" value="C:small-subunit processome"/>
    <property type="evidence" value="ECO:0007669"/>
    <property type="project" value="TreeGrafter"/>
</dbReference>
<evidence type="ECO:0000259" key="3">
    <source>
        <dbReference type="Pfam" id="PF17404"/>
    </source>
</evidence>
<dbReference type="GO" id="GO:0032545">
    <property type="term" value="C:CURI complex"/>
    <property type="evidence" value="ECO:0007669"/>
    <property type="project" value="TreeGrafter"/>
</dbReference>
<proteinExistence type="inferred from homology"/>
<dbReference type="Proteomes" id="UP000092460">
    <property type="component" value="Unassembled WGS sequence"/>
</dbReference>
<keyword evidence="5" id="KW-1185">Reference proteome</keyword>
<dbReference type="AlphaFoldDB" id="A0A1B0C736"/>
<feature type="domain" description="Nrap protein" evidence="2">
    <location>
        <begin position="18"/>
        <end position="153"/>
    </location>
</feature>
<dbReference type="GO" id="GO:0006409">
    <property type="term" value="P:tRNA export from nucleus"/>
    <property type="evidence" value="ECO:0007669"/>
    <property type="project" value="TreeGrafter"/>
</dbReference>
<evidence type="ECO:0000259" key="2">
    <source>
        <dbReference type="Pfam" id="PF17403"/>
    </source>
</evidence>
<dbReference type="GO" id="GO:0003723">
    <property type="term" value="F:RNA binding"/>
    <property type="evidence" value="ECO:0007669"/>
    <property type="project" value="UniProtKB-KW"/>
</dbReference>
<evidence type="ECO:0000313" key="4">
    <source>
        <dbReference type="EnsemblMetazoa" id="GPPI050963-PA"/>
    </source>
</evidence>
<keyword evidence="1" id="KW-0539">Nucleus</keyword>
<dbReference type="FunFam" id="1.10.1410.10:FF:000005">
    <property type="entry name" value="Nucleolar protein 6"/>
    <property type="match status" value="1"/>
</dbReference>
<dbReference type="SUPFAM" id="SSF81631">
    <property type="entry name" value="PAP/OAS1 substrate-binding domain"/>
    <property type="match status" value="1"/>
</dbReference>
<dbReference type="Gene3D" id="1.10.1410.10">
    <property type="match status" value="1"/>
</dbReference>
<comment type="similarity">
    <text evidence="1">Belongs to the NRAP family.</text>
</comment>
<evidence type="ECO:0000256" key="1">
    <source>
        <dbReference type="RuleBase" id="RU364032"/>
    </source>
</evidence>
<dbReference type="Pfam" id="PF17403">
    <property type="entry name" value="Nrap_D2"/>
    <property type="match status" value="1"/>
</dbReference>
<accession>A0A1B0C736</accession>
<dbReference type="InterPro" id="IPR005554">
    <property type="entry name" value="NOL6/Upt22"/>
</dbReference>
<dbReference type="GO" id="GO:0006364">
    <property type="term" value="P:rRNA processing"/>
    <property type="evidence" value="ECO:0007669"/>
    <property type="project" value="TreeGrafter"/>
</dbReference>
<dbReference type="PANTHER" id="PTHR17972">
    <property type="entry name" value="NUCLEOLAR RNA-ASSOCIATED PROTEIN"/>
    <property type="match status" value="1"/>
</dbReference>
<dbReference type="InterPro" id="IPR035367">
    <property type="entry name" value="Nrap_D2"/>
</dbReference>
<dbReference type="EMBL" id="JXJN01027502">
    <property type="status" value="NOT_ANNOTATED_CDS"/>
    <property type="molecule type" value="Genomic_DNA"/>
</dbReference>
<feature type="domain" description="Nrap protein" evidence="3">
    <location>
        <begin position="158"/>
        <end position="243"/>
    </location>
</feature>
<dbReference type="Pfam" id="PF17404">
    <property type="entry name" value="Nrap_D3"/>
    <property type="match status" value="1"/>
</dbReference>
<name>A0A1B0C736_9MUSC</name>
<comment type="subcellular location">
    <subcellularLocation>
        <location evidence="1">Nucleus</location>
        <location evidence="1">Nucleolus</location>
    </subcellularLocation>
</comment>
<dbReference type="EnsemblMetazoa" id="GPPI050963-RA">
    <property type="protein sequence ID" value="GPPI050963-PA"/>
    <property type="gene ID" value="GPPI050963"/>
</dbReference>
<organism evidence="4 5">
    <name type="scientific">Glossina palpalis gambiensis</name>
    <dbReference type="NCBI Taxonomy" id="67801"/>
    <lineage>
        <taxon>Eukaryota</taxon>
        <taxon>Metazoa</taxon>
        <taxon>Ecdysozoa</taxon>
        <taxon>Arthropoda</taxon>
        <taxon>Hexapoda</taxon>
        <taxon>Insecta</taxon>
        <taxon>Pterygota</taxon>
        <taxon>Neoptera</taxon>
        <taxon>Endopterygota</taxon>
        <taxon>Diptera</taxon>
        <taxon>Brachycera</taxon>
        <taxon>Muscomorpha</taxon>
        <taxon>Hippoboscoidea</taxon>
        <taxon>Glossinidae</taxon>
        <taxon>Glossina</taxon>
    </lineage>
</organism>
<sequence length="243" mass="27957">MEQNQKLLREVYENRKHLQEGLTLLKGWLRQRQLDKGVNGFNAHLLTMFIVYLFKQRKLHMNMSSYQVARNVWNQLAFSSWHESNKGLTLCSSININANQPTLEQMHAYYPVVFIDVTGYHNLCFNVTLDIYALVRFEAKRAVQMLNDVKINKIDAVEQVLDMHVAPADKCNFAGHTYPQLLKVVTKLLSKGLGKRVQFLIPLQQVVPSWSIVEHPATSNEYLHLGLILNGEQSLEILDKGPE</sequence>
<keyword evidence="1" id="KW-0694">RNA-binding</keyword>